<name>A0A132EFW8_9BURK</name>
<dbReference type="OrthoDB" id="571721at2"/>
<dbReference type="Proteomes" id="UP000062912">
    <property type="component" value="Unassembled WGS sequence"/>
</dbReference>
<dbReference type="AlphaFoldDB" id="A0A132EFW8"/>
<accession>A0A132EFW8</accession>
<gene>
    <name evidence="2" type="ORF">WT56_00130</name>
</gene>
<evidence type="ECO:0000313" key="3">
    <source>
        <dbReference type="Proteomes" id="UP000062912"/>
    </source>
</evidence>
<protein>
    <recommendedName>
        <fullName evidence="1">MAE-28990/MAE-18760-like HEPN domain-containing protein</fullName>
    </recommendedName>
</protein>
<dbReference type="InterPro" id="IPR040788">
    <property type="entry name" value="HEPN_MAE_28990"/>
</dbReference>
<reference evidence="2 3" key="1">
    <citation type="submission" date="2015-11" db="EMBL/GenBank/DDBJ databases">
        <title>Expanding the genomic diversity of Burkholderia species for the development of highly accurate diagnostics.</title>
        <authorList>
            <person name="Sahl J."/>
            <person name="Keim P."/>
            <person name="Wagner D."/>
        </authorList>
    </citation>
    <scope>NUCLEOTIDE SEQUENCE [LARGE SCALE GENOMIC DNA]</scope>
    <source>
        <strain evidence="2 3">MSMB368WGS</strain>
    </source>
</reference>
<dbReference type="RefSeq" id="WP_060242840.1">
    <property type="nucleotide sequence ID" value="NZ_LPJR01000034.1"/>
</dbReference>
<evidence type="ECO:0000313" key="2">
    <source>
        <dbReference type="EMBL" id="KWF28728.1"/>
    </source>
</evidence>
<dbReference type="EMBL" id="LPJR01000034">
    <property type="protein sequence ID" value="KWF28728.1"/>
    <property type="molecule type" value="Genomic_DNA"/>
</dbReference>
<evidence type="ECO:0000259" key="1">
    <source>
        <dbReference type="Pfam" id="PF18737"/>
    </source>
</evidence>
<proteinExistence type="predicted"/>
<sequence length="208" mass="23252">MHSVRADFDKRCAEIKDYLDWLDDTESKDHGIPKGLPPTMKAAAMLLLYNLIESTMTNAVEAIFDELQTRKVAFDSLSTCLKVAVLANVKNVAADKLTDKLVAITTDIIGCTFDKAKVFNGNVNSKKIREKLTEFGIKTTNAYKEERLNAIMVARNRLAHGAESFGDYGKDLTAGELIRDYERVSTLLASVLNDVEEFLNRRHYLSAV</sequence>
<dbReference type="Pfam" id="PF18737">
    <property type="entry name" value="HEPN_MAE_28990"/>
    <property type="match status" value="1"/>
</dbReference>
<feature type="domain" description="MAE-28990/MAE-18760-like HEPN" evidence="1">
    <location>
        <begin position="6"/>
        <end position="204"/>
    </location>
</feature>
<organism evidence="2 3">
    <name type="scientific">Burkholderia pseudomultivorans</name>
    <dbReference type="NCBI Taxonomy" id="1207504"/>
    <lineage>
        <taxon>Bacteria</taxon>
        <taxon>Pseudomonadati</taxon>
        <taxon>Pseudomonadota</taxon>
        <taxon>Betaproteobacteria</taxon>
        <taxon>Burkholderiales</taxon>
        <taxon>Burkholderiaceae</taxon>
        <taxon>Burkholderia</taxon>
        <taxon>Burkholderia cepacia complex</taxon>
    </lineage>
</organism>
<comment type="caution">
    <text evidence="2">The sequence shown here is derived from an EMBL/GenBank/DDBJ whole genome shotgun (WGS) entry which is preliminary data.</text>
</comment>